<name>A0AAI8B5I9_9BURK</name>
<dbReference type="EMBL" id="CP008726">
    <property type="protein sequence ID" value="AIO66047.1"/>
    <property type="molecule type" value="Genomic_DNA"/>
</dbReference>
<accession>A0AAI8B5I9</accession>
<dbReference type="SUPFAM" id="SSF51735">
    <property type="entry name" value="NAD(P)-binding Rossmann-fold domains"/>
    <property type="match status" value="1"/>
</dbReference>
<evidence type="ECO:0000256" key="1">
    <source>
        <dbReference type="SAM" id="MobiDB-lite"/>
    </source>
</evidence>
<gene>
    <name evidence="2" type="ORF">DM82_1690</name>
</gene>
<dbReference type="Proteomes" id="UP000029424">
    <property type="component" value="Chromosome 1"/>
</dbReference>
<feature type="compositionally biased region" description="Low complexity" evidence="1">
    <location>
        <begin position="155"/>
        <end position="168"/>
    </location>
</feature>
<dbReference type="InterPro" id="IPR036291">
    <property type="entry name" value="NAD(P)-bd_dom_sf"/>
</dbReference>
<reference evidence="2 3" key="1">
    <citation type="submission" date="2014-06" db="EMBL/GenBank/DDBJ databases">
        <authorList>
            <person name="Bishop-Lilly K.A."/>
            <person name="Broomall S.M."/>
            <person name="Chain P.S."/>
            <person name="Chertkov O."/>
            <person name="Coyne S.R."/>
            <person name="Daligault H.E."/>
            <person name="Davenport K.W."/>
            <person name="Erkkila T."/>
            <person name="Frey K.G."/>
            <person name="Gibbons H.S."/>
            <person name="Gu W."/>
            <person name="Jaissle J."/>
            <person name="Johnson S.L."/>
            <person name="Koroleva G.I."/>
            <person name="Ladner J.T."/>
            <person name="Lo C.-C."/>
            <person name="Minogue T.D."/>
            <person name="Munk C."/>
            <person name="Palacios G.F."/>
            <person name="Redden C.L."/>
            <person name="Rosenzweig C.N."/>
            <person name="Scholz M.B."/>
            <person name="Teshima H."/>
            <person name="Xu Y."/>
        </authorList>
    </citation>
    <scope>NUCLEOTIDE SEQUENCE [LARGE SCALE GENOMIC DNA]</scope>
    <source>
        <strain evidence="2 3">EO147</strain>
    </source>
</reference>
<proteinExistence type="predicted"/>
<evidence type="ECO:0000313" key="3">
    <source>
        <dbReference type="Proteomes" id="UP000029424"/>
    </source>
</evidence>
<feature type="region of interest" description="Disordered" evidence="1">
    <location>
        <begin position="148"/>
        <end position="168"/>
    </location>
</feature>
<dbReference type="KEGG" id="bok:DM82_1690"/>
<keyword evidence="3" id="KW-1185">Reference proteome</keyword>
<protein>
    <submittedName>
        <fullName evidence="2">NAD-dependent epimerase/dehydratase domain protein</fullName>
    </submittedName>
</protein>
<sequence length="168" mass="17222">MSARLVTGSGGPIGFEVVDTLAPGFIRACSDAPRAAEVHNLGGGADNSLSAIDAIDALGRASGRKPAVMSVACARIGDHICYLGDPTRVRTHTPDGRTTTTTPYALIDEMTDGLRVAEGVSRPSYHAGASHARGARPALMRACRAASRTPRKPIAKASTAAARTATAS</sequence>
<evidence type="ECO:0000313" key="2">
    <source>
        <dbReference type="EMBL" id="AIO66047.1"/>
    </source>
</evidence>
<dbReference type="AlphaFoldDB" id="A0AAI8B5I9"/>
<dbReference type="RefSeq" id="WP_010110934.1">
    <property type="nucleotide sequence ID" value="NZ_CP008726.1"/>
</dbReference>
<organism evidence="2 3">
    <name type="scientific">Burkholderia oklahomensis</name>
    <dbReference type="NCBI Taxonomy" id="342113"/>
    <lineage>
        <taxon>Bacteria</taxon>
        <taxon>Pseudomonadati</taxon>
        <taxon>Pseudomonadota</taxon>
        <taxon>Betaproteobacteria</taxon>
        <taxon>Burkholderiales</taxon>
        <taxon>Burkholderiaceae</taxon>
        <taxon>Burkholderia</taxon>
        <taxon>pseudomallei group</taxon>
    </lineage>
</organism>